<keyword evidence="1" id="KW-0472">Membrane</keyword>
<dbReference type="PANTHER" id="PTHR14969:SF13">
    <property type="entry name" value="AT30094P"/>
    <property type="match status" value="1"/>
</dbReference>
<feature type="transmembrane region" description="Helical" evidence="1">
    <location>
        <begin position="70"/>
        <end position="93"/>
    </location>
</feature>
<keyword evidence="1" id="KW-1133">Transmembrane helix</keyword>
<organism evidence="3 4">
    <name type="scientific">Rhizobium paranaense</name>
    <dbReference type="NCBI Taxonomy" id="1650438"/>
    <lineage>
        <taxon>Bacteria</taxon>
        <taxon>Pseudomonadati</taxon>
        <taxon>Pseudomonadota</taxon>
        <taxon>Alphaproteobacteria</taxon>
        <taxon>Hyphomicrobiales</taxon>
        <taxon>Rhizobiaceae</taxon>
        <taxon>Rhizobium/Agrobacterium group</taxon>
        <taxon>Rhizobium</taxon>
    </lineage>
</organism>
<evidence type="ECO:0000313" key="4">
    <source>
        <dbReference type="Proteomes" id="UP000549882"/>
    </source>
</evidence>
<dbReference type="SUPFAM" id="SSF48317">
    <property type="entry name" value="Acid phosphatase/Vanadium-dependent haloperoxidase"/>
    <property type="match status" value="1"/>
</dbReference>
<dbReference type="RefSeq" id="WP_245407434.1">
    <property type="nucleotide sequence ID" value="NZ_JACHBI010000001.1"/>
</dbReference>
<dbReference type="InterPro" id="IPR000326">
    <property type="entry name" value="PAP2/HPO"/>
</dbReference>
<reference evidence="3 4" key="1">
    <citation type="submission" date="2020-08" db="EMBL/GenBank/DDBJ databases">
        <title>Genomic Encyclopedia of Type Strains, Phase IV (KMG-V): Genome sequencing to study the core and pangenomes of soil and plant-associated prokaryotes.</title>
        <authorList>
            <person name="Whitman W."/>
        </authorList>
    </citation>
    <scope>NUCLEOTIDE SEQUENCE [LARGE SCALE GENOMIC DNA]</scope>
    <source>
        <strain evidence="3 4">SEMIA 4064</strain>
    </source>
</reference>
<feature type="transmembrane region" description="Helical" evidence="1">
    <location>
        <begin position="164"/>
        <end position="182"/>
    </location>
</feature>
<evidence type="ECO:0000313" key="3">
    <source>
        <dbReference type="EMBL" id="MBB5571797.1"/>
    </source>
</evidence>
<dbReference type="GO" id="GO:0050380">
    <property type="term" value="F:undecaprenyl-diphosphatase activity"/>
    <property type="evidence" value="ECO:0007669"/>
    <property type="project" value="UniProtKB-EC"/>
</dbReference>
<keyword evidence="1" id="KW-0812">Transmembrane</keyword>
<dbReference type="PANTHER" id="PTHR14969">
    <property type="entry name" value="SPHINGOSINE-1-PHOSPHATE PHOSPHOHYDROLASE"/>
    <property type="match status" value="1"/>
</dbReference>
<dbReference type="Gene3D" id="1.20.144.10">
    <property type="entry name" value="Phosphatidic acid phosphatase type 2/haloperoxidase"/>
    <property type="match status" value="1"/>
</dbReference>
<keyword evidence="3" id="KW-0378">Hydrolase</keyword>
<feature type="transmembrane region" description="Helical" evidence="1">
    <location>
        <begin position="37"/>
        <end position="58"/>
    </location>
</feature>
<dbReference type="EC" id="3.6.1.27" evidence="3"/>
<name>A0A7W8XLX4_9HYPH</name>
<protein>
    <submittedName>
        <fullName evidence="3">Undecaprenyl-diphosphatase</fullName>
        <ecNumber evidence="3">3.6.1.27</ecNumber>
    </submittedName>
</protein>
<feature type="transmembrane region" description="Helical" evidence="1">
    <location>
        <begin position="140"/>
        <end position="158"/>
    </location>
</feature>
<keyword evidence="4" id="KW-1185">Reference proteome</keyword>
<feature type="domain" description="Phosphatidic acid phosphatase type 2/haloperoxidase" evidence="2">
    <location>
        <begin position="69"/>
        <end position="179"/>
    </location>
</feature>
<evidence type="ECO:0000256" key="1">
    <source>
        <dbReference type="SAM" id="Phobius"/>
    </source>
</evidence>
<dbReference type="Pfam" id="PF01569">
    <property type="entry name" value="PAP2"/>
    <property type="match status" value="1"/>
</dbReference>
<dbReference type="Proteomes" id="UP000549882">
    <property type="component" value="Unassembled WGS sequence"/>
</dbReference>
<dbReference type="InterPro" id="IPR036938">
    <property type="entry name" value="PAP2/HPO_sf"/>
</dbReference>
<dbReference type="SMART" id="SM00014">
    <property type="entry name" value="acidPPc"/>
    <property type="match status" value="1"/>
</dbReference>
<comment type="caution">
    <text evidence="3">The sequence shown here is derived from an EMBL/GenBank/DDBJ whole genome shotgun (WGS) entry which is preliminary data.</text>
</comment>
<feature type="transmembrane region" description="Helical" evidence="1">
    <location>
        <begin position="113"/>
        <end position="133"/>
    </location>
</feature>
<dbReference type="AlphaFoldDB" id="A0A7W8XLX4"/>
<dbReference type="EMBL" id="JACHBI010000001">
    <property type="protein sequence ID" value="MBB5571797.1"/>
    <property type="molecule type" value="Genomic_DNA"/>
</dbReference>
<gene>
    <name evidence="3" type="ORF">GGD50_000373</name>
</gene>
<evidence type="ECO:0000259" key="2">
    <source>
        <dbReference type="SMART" id="SM00014"/>
    </source>
</evidence>
<accession>A0A7W8XLX4</accession>
<sequence length="196" mass="21800">MLDRNPRQQFWMNDHMDQAVTQWINSFAGISPMLDRIMIMITQFGVPLLILAIVLQWWSGGASKTHVRHACIVAGLSFLIGLGVNQIILLFVHRIRPYDAGITHLIIDRSADWSFPSDHATATFAIVAAFLLCGLWRRGIAFLVVALLVCLSRIYVGTHYITDILGGAATAIVSAAVINIAYRQDSKLDRWITGLL</sequence>
<proteinExistence type="predicted"/>